<comment type="caution">
    <text evidence="1">The sequence shown here is derived from an EMBL/GenBank/DDBJ whole genome shotgun (WGS) entry which is preliminary data.</text>
</comment>
<dbReference type="EMBL" id="CAIIXF020000002">
    <property type="protein sequence ID" value="CAH1776393.1"/>
    <property type="molecule type" value="Genomic_DNA"/>
</dbReference>
<dbReference type="AlphaFoldDB" id="A0A8J1XKL2"/>
<proteinExistence type="predicted"/>
<keyword evidence="2" id="KW-1185">Reference proteome</keyword>
<sequence>MNPTVLLAAAFLITLYGHSEAGVIKGDDVNSSISKRAKRSVLSIRAHHTNCRTVVGPARLAEGQSLQNLDRHHVNCDGTDEFLVSWRLQRQDPNKYNYQSMVYKCCQISFDVPNF</sequence>
<gene>
    <name evidence="1" type="ORF">OFUS_LOCUS3572</name>
</gene>
<protein>
    <submittedName>
        <fullName evidence="1">Uncharacterized protein</fullName>
    </submittedName>
</protein>
<name>A0A8J1XKL2_OWEFU</name>
<dbReference type="Proteomes" id="UP000749559">
    <property type="component" value="Unassembled WGS sequence"/>
</dbReference>
<organism evidence="1 2">
    <name type="scientific">Owenia fusiformis</name>
    <name type="common">Polychaete worm</name>
    <dbReference type="NCBI Taxonomy" id="6347"/>
    <lineage>
        <taxon>Eukaryota</taxon>
        <taxon>Metazoa</taxon>
        <taxon>Spiralia</taxon>
        <taxon>Lophotrochozoa</taxon>
        <taxon>Annelida</taxon>
        <taxon>Polychaeta</taxon>
        <taxon>Sedentaria</taxon>
        <taxon>Canalipalpata</taxon>
        <taxon>Sabellida</taxon>
        <taxon>Oweniida</taxon>
        <taxon>Oweniidae</taxon>
        <taxon>Owenia</taxon>
    </lineage>
</organism>
<evidence type="ECO:0000313" key="1">
    <source>
        <dbReference type="EMBL" id="CAH1776393.1"/>
    </source>
</evidence>
<accession>A0A8J1XKL2</accession>
<evidence type="ECO:0000313" key="2">
    <source>
        <dbReference type="Proteomes" id="UP000749559"/>
    </source>
</evidence>
<reference evidence="1" key="1">
    <citation type="submission" date="2022-03" db="EMBL/GenBank/DDBJ databases">
        <authorList>
            <person name="Martin C."/>
        </authorList>
    </citation>
    <scope>NUCLEOTIDE SEQUENCE</scope>
</reference>